<name>A0ABQ4T8F8_METOR</name>
<evidence type="ECO:0000259" key="8">
    <source>
        <dbReference type="PROSITE" id="PS50893"/>
    </source>
</evidence>
<dbReference type="RefSeq" id="WP_238311411.1">
    <property type="nucleotide sequence ID" value="NZ_BPQV01000006.1"/>
</dbReference>
<dbReference type="Pfam" id="PF08352">
    <property type="entry name" value="oligo_HPY"/>
    <property type="match status" value="2"/>
</dbReference>
<protein>
    <submittedName>
        <fullName evidence="9">Glutathione import ATP-binding protein GsiA</fullName>
    </submittedName>
</protein>
<keyword evidence="7" id="KW-0472">Membrane</keyword>
<dbReference type="NCBIfam" id="NF007739">
    <property type="entry name" value="PRK10419.1"/>
    <property type="match status" value="2"/>
</dbReference>
<dbReference type="InterPro" id="IPR003439">
    <property type="entry name" value="ABC_transporter-like_ATP-bd"/>
</dbReference>
<dbReference type="PROSITE" id="PS00211">
    <property type="entry name" value="ABC_TRANSPORTER_1"/>
    <property type="match status" value="2"/>
</dbReference>
<organism evidence="9 10">
    <name type="scientific">Methylobacterium organophilum</name>
    <dbReference type="NCBI Taxonomy" id="410"/>
    <lineage>
        <taxon>Bacteria</taxon>
        <taxon>Pseudomonadati</taxon>
        <taxon>Pseudomonadota</taxon>
        <taxon>Alphaproteobacteria</taxon>
        <taxon>Hyphomicrobiales</taxon>
        <taxon>Methylobacteriaceae</taxon>
        <taxon>Methylobacterium</taxon>
    </lineage>
</organism>
<keyword evidence="10" id="KW-1185">Reference proteome</keyword>
<reference evidence="9" key="1">
    <citation type="journal article" date="2021" name="Front. Microbiol.">
        <title>Comprehensive Comparative Genomics and Phenotyping of Methylobacterium Species.</title>
        <authorList>
            <person name="Alessa O."/>
            <person name="Ogura Y."/>
            <person name="Fujitani Y."/>
            <person name="Takami H."/>
            <person name="Hayashi T."/>
            <person name="Sahin N."/>
            <person name="Tani A."/>
        </authorList>
    </citation>
    <scope>NUCLEOTIDE SEQUENCE</scope>
    <source>
        <strain evidence="9">NBRC 15689</strain>
    </source>
</reference>
<feature type="domain" description="ABC transporter" evidence="8">
    <location>
        <begin position="6"/>
        <end position="257"/>
    </location>
</feature>
<dbReference type="Pfam" id="PF00005">
    <property type="entry name" value="ABC_tran"/>
    <property type="match status" value="2"/>
</dbReference>
<dbReference type="SMART" id="SM00382">
    <property type="entry name" value="AAA"/>
    <property type="match status" value="2"/>
</dbReference>
<dbReference type="InterPro" id="IPR050388">
    <property type="entry name" value="ABC_Ni/Peptide_Import"/>
</dbReference>
<keyword evidence="4" id="KW-1003">Cell membrane</keyword>
<dbReference type="InterPro" id="IPR003593">
    <property type="entry name" value="AAA+_ATPase"/>
</dbReference>
<evidence type="ECO:0000256" key="4">
    <source>
        <dbReference type="ARBA" id="ARBA00022475"/>
    </source>
</evidence>
<proteinExistence type="inferred from homology"/>
<dbReference type="EMBL" id="BPQV01000006">
    <property type="protein sequence ID" value="GJE27613.1"/>
    <property type="molecule type" value="Genomic_DNA"/>
</dbReference>
<dbReference type="InterPro" id="IPR013563">
    <property type="entry name" value="Oligopep_ABC_C"/>
</dbReference>
<feature type="domain" description="ABC transporter" evidence="8">
    <location>
        <begin position="277"/>
        <end position="515"/>
    </location>
</feature>
<keyword evidence="5" id="KW-0547">Nucleotide-binding</keyword>
<dbReference type="CDD" id="cd03257">
    <property type="entry name" value="ABC_NikE_OppD_transporters"/>
    <property type="match status" value="2"/>
</dbReference>
<dbReference type="SUPFAM" id="SSF52540">
    <property type="entry name" value="P-loop containing nucleoside triphosphate hydrolases"/>
    <property type="match status" value="2"/>
</dbReference>
<dbReference type="PANTHER" id="PTHR43297">
    <property type="entry name" value="OLIGOPEPTIDE TRANSPORT ATP-BINDING PROTEIN APPD"/>
    <property type="match status" value="1"/>
</dbReference>
<dbReference type="Proteomes" id="UP001055156">
    <property type="component" value="Unassembled WGS sequence"/>
</dbReference>
<comment type="caution">
    <text evidence="9">The sequence shown here is derived from an EMBL/GenBank/DDBJ whole genome shotgun (WGS) entry which is preliminary data.</text>
</comment>
<dbReference type="Gene3D" id="3.40.50.300">
    <property type="entry name" value="P-loop containing nucleotide triphosphate hydrolases"/>
    <property type="match status" value="2"/>
</dbReference>
<accession>A0ABQ4T8F8</accession>
<evidence type="ECO:0000313" key="9">
    <source>
        <dbReference type="EMBL" id="GJE27613.1"/>
    </source>
</evidence>
<evidence type="ECO:0000256" key="1">
    <source>
        <dbReference type="ARBA" id="ARBA00004417"/>
    </source>
</evidence>
<keyword evidence="6 9" id="KW-0067">ATP-binding</keyword>
<evidence type="ECO:0000256" key="7">
    <source>
        <dbReference type="ARBA" id="ARBA00023136"/>
    </source>
</evidence>
<evidence type="ECO:0000313" key="10">
    <source>
        <dbReference type="Proteomes" id="UP001055156"/>
    </source>
</evidence>
<evidence type="ECO:0000256" key="6">
    <source>
        <dbReference type="ARBA" id="ARBA00022840"/>
    </source>
</evidence>
<dbReference type="PANTHER" id="PTHR43297:SF2">
    <property type="entry name" value="DIPEPTIDE TRANSPORT ATP-BINDING PROTEIN DPPD"/>
    <property type="match status" value="1"/>
</dbReference>
<gene>
    <name evidence="9" type="primary">gsiA_2</name>
    <name evidence="9" type="ORF">LKMONMHP_2473</name>
</gene>
<dbReference type="GO" id="GO:0005524">
    <property type="term" value="F:ATP binding"/>
    <property type="evidence" value="ECO:0007669"/>
    <property type="project" value="UniProtKB-KW"/>
</dbReference>
<evidence type="ECO:0000256" key="5">
    <source>
        <dbReference type="ARBA" id="ARBA00022741"/>
    </source>
</evidence>
<comment type="similarity">
    <text evidence="2">Belongs to the ABC transporter superfamily.</text>
</comment>
<keyword evidence="3" id="KW-0813">Transport</keyword>
<dbReference type="NCBIfam" id="NF008453">
    <property type="entry name" value="PRK11308.1"/>
    <property type="match status" value="2"/>
</dbReference>
<evidence type="ECO:0000256" key="2">
    <source>
        <dbReference type="ARBA" id="ARBA00005417"/>
    </source>
</evidence>
<comment type="subcellular location">
    <subcellularLocation>
        <location evidence="1">Cell inner membrane</location>
        <topology evidence="1">Peripheral membrane protein</topology>
    </subcellularLocation>
</comment>
<reference evidence="9" key="2">
    <citation type="submission" date="2021-08" db="EMBL/GenBank/DDBJ databases">
        <authorList>
            <person name="Tani A."/>
            <person name="Ola A."/>
            <person name="Ogura Y."/>
            <person name="Katsura K."/>
            <person name="Hayashi T."/>
        </authorList>
    </citation>
    <scope>NUCLEOTIDE SEQUENCE</scope>
    <source>
        <strain evidence="9">NBRC 15689</strain>
    </source>
</reference>
<dbReference type="PROSITE" id="PS50893">
    <property type="entry name" value="ABC_TRANSPORTER_2"/>
    <property type="match status" value="2"/>
</dbReference>
<dbReference type="InterPro" id="IPR027417">
    <property type="entry name" value="P-loop_NTPase"/>
</dbReference>
<sequence>MLEPVLSIQDLTVRLPRGADRPFAVEGASLTVNRGEIVCIVGESGSGKSILSSAIMGAIPLGLTAAGGRILFGDEDMLRLPDERLRRIRGCGIAMIFQEPMASLNPAMTVAAQIGEMFEIHEPTLSRAEIRERVLGLLRDVQLPDPEAMMHRLPHQLSGGQCQRVVIAMALSLHPRLLIADEPTTALDVTTQAQILNLVRGLRDRKEHGILFITHDFGVVADIADRVVVMRHGRIVEQGTAEAILSHPSDPYTRALLAAVPSGTMRRDIVAKGYPILSVRALSKRYGQMQALDRIDLEVLKGQTVAIVGESGSGKSTLARSIIRLIQPTSGQVVIEGRDFAHLSGRELNASRRFIQMIFQDPFGSLNPQRTVGSILERAGCLGGLNRAEAKAQAERLVREVGLPVTVLARKPGAFSGGQRQRIGIARALAMRPKIIIADESVSALDVSIQKQVLDLLDGLRARTETTMLFITHDLRVAAQIADTVIVMRRGQIVESGSPSAVLSAPKHAYTRELVAAIPGRAFHAAKLKAPAS</sequence>
<dbReference type="InterPro" id="IPR017871">
    <property type="entry name" value="ABC_transporter-like_CS"/>
</dbReference>
<evidence type="ECO:0000256" key="3">
    <source>
        <dbReference type="ARBA" id="ARBA00022448"/>
    </source>
</evidence>